<comment type="caution">
    <text evidence="4">The sequence shown here is derived from an EMBL/GenBank/DDBJ whole genome shotgun (WGS) entry which is preliminary data.</text>
</comment>
<dbReference type="EMBL" id="JAAWVQ010171089">
    <property type="protein sequence ID" value="MBN3287977.1"/>
    <property type="molecule type" value="Genomic_DNA"/>
</dbReference>
<evidence type="ECO:0000259" key="3">
    <source>
        <dbReference type="PROSITE" id="PS50002"/>
    </source>
</evidence>
<dbReference type="PROSITE" id="PS50002">
    <property type="entry name" value="SH3"/>
    <property type="match status" value="1"/>
</dbReference>
<proteinExistence type="predicted"/>
<feature type="domain" description="SH3" evidence="3">
    <location>
        <begin position="6"/>
        <end position="76"/>
    </location>
</feature>
<feature type="non-terminal residue" evidence="4">
    <location>
        <position position="94"/>
    </location>
</feature>
<dbReference type="InterPro" id="IPR001452">
    <property type="entry name" value="SH3_domain"/>
</dbReference>
<keyword evidence="5" id="KW-1185">Reference proteome</keyword>
<dbReference type="PANTHER" id="PTHR47312:SF1">
    <property type="entry name" value="MELANOMA-DERIVED GROWTH REGULATORY PROTEIN"/>
    <property type="match status" value="1"/>
</dbReference>
<evidence type="ECO:0000256" key="1">
    <source>
        <dbReference type="ARBA" id="ARBA00022443"/>
    </source>
</evidence>
<dbReference type="SMART" id="SM00326">
    <property type="entry name" value="SH3"/>
    <property type="match status" value="1"/>
</dbReference>
<dbReference type="InterPro" id="IPR036028">
    <property type="entry name" value="SH3-like_dom_sf"/>
</dbReference>
<reference evidence="4" key="1">
    <citation type="journal article" date="2021" name="Cell">
        <title>Tracing the genetic footprints of vertebrate landing in non-teleost ray-finned fishes.</title>
        <authorList>
            <person name="Bi X."/>
            <person name="Wang K."/>
            <person name="Yang L."/>
            <person name="Pan H."/>
            <person name="Jiang H."/>
            <person name="Wei Q."/>
            <person name="Fang M."/>
            <person name="Yu H."/>
            <person name="Zhu C."/>
            <person name="Cai Y."/>
            <person name="He Y."/>
            <person name="Gan X."/>
            <person name="Zeng H."/>
            <person name="Yu D."/>
            <person name="Zhu Y."/>
            <person name="Jiang H."/>
            <person name="Qiu Q."/>
            <person name="Yang H."/>
            <person name="Zhang Y.E."/>
            <person name="Wang W."/>
            <person name="Zhu M."/>
            <person name="He S."/>
            <person name="Zhang G."/>
        </authorList>
    </citation>
    <scope>NUCLEOTIDE SEQUENCE</scope>
    <source>
        <strain evidence="4">Pddl_001</strain>
    </source>
</reference>
<keyword evidence="1 2" id="KW-0728">SH3 domain</keyword>
<sequence>LCLVADPISMAVALEDFYPSDCRFIPIRKGQVIYVFSKLKGRGRLFWAGSVQSGYYSEQEARLGFFPSSVVEETQLLQPGDVEVMTEPWDFYCN</sequence>
<dbReference type="Pfam" id="PF07653">
    <property type="entry name" value="SH3_2"/>
    <property type="match status" value="1"/>
</dbReference>
<evidence type="ECO:0000313" key="4">
    <source>
        <dbReference type="EMBL" id="MBN3287977.1"/>
    </source>
</evidence>
<name>A0ABS2YPR1_POLSP</name>
<dbReference type="SUPFAM" id="SSF50044">
    <property type="entry name" value="SH3-domain"/>
    <property type="match status" value="1"/>
</dbReference>
<gene>
    <name evidence="4" type="primary">Mia</name>
    <name evidence="4" type="ORF">GTO93_0010774</name>
</gene>
<evidence type="ECO:0000256" key="2">
    <source>
        <dbReference type="PROSITE-ProRule" id="PRU00192"/>
    </source>
</evidence>
<organism evidence="4 5">
    <name type="scientific">Polyodon spathula</name>
    <name type="common">North American paddlefish</name>
    <name type="synonym">Squalus spathula</name>
    <dbReference type="NCBI Taxonomy" id="7913"/>
    <lineage>
        <taxon>Eukaryota</taxon>
        <taxon>Metazoa</taxon>
        <taxon>Chordata</taxon>
        <taxon>Craniata</taxon>
        <taxon>Vertebrata</taxon>
        <taxon>Euteleostomi</taxon>
        <taxon>Actinopterygii</taxon>
        <taxon>Chondrostei</taxon>
        <taxon>Acipenseriformes</taxon>
        <taxon>Polyodontidae</taxon>
        <taxon>Polyodon</taxon>
    </lineage>
</organism>
<accession>A0ABS2YPR1</accession>
<dbReference type="InterPro" id="IPR043369">
    <property type="entry name" value="MIA"/>
</dbReference>
<dbReference type="PANTHER" id="PTHR47312">
    <property type="entry name" value="MELANOMA-DERIVED GROWTH REGULATORY PROTEIN"/>
    <property type="match status" value="1"/>
</dbReference>
<dbReference type="Gene3D" id="2.30.30.40">
    <property type="entry name" value="SH3 Domains"/>
    <property type="match status" value="1"/>
</dbReference>
<dbReference type="Proteomes" id="UP001166093">
    <property type="component" value="Unassembled WGS sequence"/>
</dbReference>
<evidence type="ECO:0000313" key="5">
    <source>
        <dbReference type="Proteomes" id="UP001166093"/>
    </source>
</evidence>
<feature type="non-terminal residue" evidence="4">
    <location>
        <position position="1"/>
    </location>
</feature>
<protein>
    <submittedName>
        <fullName evidence="4">MIA protein</fullName>
    </submittedName>
</protein>